<dbReference type="EMBL" id="JAKWFO010000013">
    <property type="protein sequence ID" value="KAI9632937.1"/>
    <property type="molecule type" value="Genomic_DNA"/>
</dbReference>
<dbReference type="AlphaFoldDB" id="A0AA38LQ75"/>
<name>A0AA38LQ75_9TREE</name>
<dbReference type="RefSeq" id="XP_052942714.1">
    <property type="nucleotide sequence ID" value="XM_053091047.1"/>
</dbReference>
<comment type="caution">
    <text evidence="2">The sequence shown here is derived from an EMBL/GenBank/DDBJ whole genome shotgun (WGS) entry which is preliminary data.</text>
</comment>
<keyword evidence="3" id="KW-1185">Reference proteome</keyword>
<dbReference type="GeneID" id="77730252"/>
<feature type="region of interest" description="Disordered" evidence="1">
    <location>
        <begin position="230"/>
        <end position="275"/>
    </location>
</feature>
<feature type="compositionally biased region" description="Polar residues" evidence="1">
    <location>
        <begin position="239"/>
        <end position="249"/>
    </location>
</feature>
<evidence type="ECO:0000313" key="3">
    <source>
        <dbReference type="Proteomes" id="UP001164286"/>
    </source>
</evidence>
<gene>
    <name evidence="2" type="ORF">MKK02DRAFT_40311</name>
</gene>
<sequence length="275" mass="31192">MSHIQDIFHKHNPPGTLSLTSVGPWRETLSRTYNDSEIWNAVSLAFIDWKTDVTDPDRAQFIFALIDFAERHYPEDMKCSGGIPDGVLGEALLKTVRLSTTLQQSRGIAIACTTDPLFSYYKTDRQAQPYDTASKEHEQRRCETSEERGQDIEVMKGWEHIWGYKSSNSHPDEETLDGLERHRRELGIKASHWTIKDMPHVRPGDMPIWSQKALLTTGYRGPIVLVRHPDSGALDDDSQYASEPASNWRTGEALTETPAGTRGHSGTRVNTRLWM</sequence>
<accession>A0AA38LQ75</accession>
<reference evidence="2" key="1">
    <citation type="journal article" date="2022" name="G3 (Bethesda)">
        <title>High quality genome of the basidiomycete yeast Dioszegia hungarica PDD-24b-2 isolated from cloud water.</title>
        <authorList>
            <person name="Jarrige D."/>
            <person name="Haridas S."/>
            <person name="Bleykasten-Grosshans C."/>
            <person name="Joly M."/>
            <person name="Nadalig T."/>
            <person name="Sancelme M."/>
            <person name="Vuilleumier S."/>
            <person name="Grigoriev I.V."/>
            <person name="Amato P."/>
            <person name="Bringel F."/>
        </authorList>
    </citation>
    <scope>NUCLEOTIDE SEQUENCE</scope>
    <source>
        <strain evidence="2">PDD-24b-2</strain>
    </source>
</reference>
<protein>
    <submittedName>
        <fullName evidence="2">Uncharacterized protein</fullName>
    </submittedName>
</protein>
<feature type="compositionally biased region" description="Basic and acidic residues" evidence="1">
    <location>
        <begin position="133"/>
        <end position="148"/>
    </location>
</feature>
<dbReference type="Proteomes" id="UP001164286">
    <property type="component" value="Unassembled WGS sequence"/>
</dbReference>
<evidence type="ECO:0000313" key="2">
    <source>
        <dbReference type="EMBL" id="KAI9632937.1"/>
    </source>
</evidence>
<organism evidence="2 3">
    <name type="scientific">Dioszegia hungarica</name>
    <dbReference type="NCBI Taxonomy" id="4972"/>
    <lineage>
        <taxon>Eukaryota</taxon>
        <taxon>Fungi</taxon>
        <taxon>Dikarya</taxon>
        <taxon>Basidiomycota</taxon>
        <taxon>Agaricomycotina</taxon>
        <taxon>Tremellomycetes</taxon>
        <taxon>Tremellales</taxon>
        <taxon>Bulleribasidiaceae</taxon>
        <taxon>Dioszegia</taxon>
    </lineage>
</organism>
<evidence type="ECO:0000256" key="1">
    <source>
        <dbReference type="SAM" id="MobiDB-lite"/>
    </source>
</evidence>
<proteinExistence type="predicted"/>
<feature type="region of interest" description="Disordered" evidence="1">
    <location>
        <begin position="129"/>
        <end position="148"/>
    </location>
</feature>